<accession>A0A448V133</accession>
<reference evidence="2 3" key="1">
    <citation type="submission" date="2018-12" db="EMBL/GenBank/DDBJ databases">
        <authorList>
            <consortium name="Pathogen Informatics"/>
        </authorList>
    </citation>
    <scope>NUCLEOTIDE SEQUENCE [LARGE SCALE GENOMIC DNA]</scope>
    <source>
        <strain evidence="2 3">NCTC13079</strain>
    </source>
</reference>
<dbReference type="InterPro" id="IPR001584">
    <property type="entry name" value="Integrase_cat-core"/>
</dbReference>
<organism evidence="2 3">
    <name type="scientific">Aedoeadaptatus ivorii</name>
    <dbReference type="NCBI Taxonomy" id="54006"/>
    <lineage>
        <taxon>Bacteria</taxon>
        <taxon>Bacillati</taxon>
        <taxon>Bacillota</taxon>
        <taxon>Tissierellia</taxon>
        <taxon>Tissierellales</taxon>
        <taxon>Peptoniphilaceae</taxon>
        <taxon>Aedoeadaptatus</taxon>
    </lineage>
</organism>
<dbReference type="NCBIfam" id="NF033516">
    <property type="entry name" value="transpos_IS3"/>
    <property type="match status" value="1"/>
</dbReference>
<protein>
    <submittedName>
        <fullName evidence="2">Integrase core domain</fullName>
    </submittedName>
</protein>
<evidence type="ECO:0000313" key="2">
    <source>
        <dbReference type="EMBL" id="VEJ35423.1"/>
    </source>
</evidence>
<dbReference type="InterPro" id="IPR050900">
    <property type="entry name" value="Transposase_IS3/IS150/IS904"/>
</dbReference>
<dbReference type="Proteomes" id="UP000269544">
    <property type="component" value="Chromosome"/>
</dbReference>
<dbReference type="InterPro" id="IPR048020">
    <property type="entry name" value="Transpos_IS3"/>
</dbReference>
<dbReference type="EMBL" id="LR134523">
    <property type="protein sequence ID" value="VEJ35423.1"/>
    <property type="molecule type" value="Genomic_DNA"/>
</dbReference>
<sequence>MKNRGWTINKKKVQRLVQQLGLQVRSYGRKFKKYSSYKGTIGKIKKNRINRRFETNIPYQKITTDTTEFKYYEEDTHGKMQMKKLYLDPYLDMFNLEIISYTLSDRPNGVSMLRGLEEAIRQSENCPYRRTFHSDQSWGYQMKTYQAMLEKHHIFQSMSRKGNCYDNAPMENFFSILKREIYDGYVYTSRSELVLAIKNFIVYYNENRIKEKLGGLSPRQYRENKKPAS</sequence>
<dbReference type="Pfam" id="PF00665">
    <property type="entry name" value="rve"/>
    <property type="match status" value="1"/>
</dbReference>
<proteinExistence type="predicted"/>
<evidence type="ECO:0000313" key="3">
    <source>
        <dbReference type="Proteomes" id="UP000269544"/>
    </source>
</evidence>
<name>A0A448V133_9FIRM</name>
<dbReference type="SUPFAM" id="SSF53098">
    <property type="entry name" value="Ribonuclease H-like"/>
    <property type="match status" value="1"/>
</dbReference>
<dbReference type="GO" id="GO:0015074">
    <property type="term" value="P:DNA integration"/>
    <property type="evidence" value="ECO:0007669"/>
    <property type="project" value="InterPro"/>
</dbReference>
<feature type="domain" description="Integrase catalytic" evidence="1">
    <location>
        <begin position="54"/>
        <end position="226"/>
    </location>
</feature>
<dbReference type="GO" id="GO:0003676">
    <property type="term" value="F:nucleic acid binding"/>
    <property type="evidence" value="ECO:0007669"/>
    <property type="project" value="InterPro"/>
</dbReference>
<dbReference type="PANTHER" id="PTHR46889">
    <property type="entry name" value="TRANSPOSASE INSF FOR INSERTION SEQUENCE IS3B-RELATED"/>
    <property type="match status" value="1"/>
</dbReference>
<keyword evidence="3" id="KW-1185">Reference proteome</keyword>
<dbReference type="Gene3D" id="3.30.420.10">
    <property type="entry name" value="Ribonuclease H-like superfamily/Ribonuclease H"/>
    <property type="match status" value="1"/>
</dbReference>
<dbReference type="InterPro" id="IPR012337">
    <property type="entry name" value="RNaseH-like_sf"/>
</dbReference>
<gene>
    <name evidence="2" type="ORF">NCTC13079_00680</name>
</gene>
<dbReference type="PANTHER" id="PTHR46889:SF4">
    <property type="entry name" value="TRANSPOSASE INSO FOR INSERTION SEQUENCE ELEMENT IS911B-RELATED"/>
    <property type="match status" value="1"/>
</dbReference>
<dbReference type="Pfam" id="PF13333">
    <property type="entry name" value="rve_2"/>
    <property type="match status" value="1"/>
</dbReference>
<dbReference type="KEGG" id="piv:NCTC13079_00680"/>
<dbReference type="PROSITE" id="PS50994">
    <property type="entry name" value="INTEGRASE"/>
    <property type="match status" value="1"/>
</dbReference>
<dbReference type="AlphaFoldDB" id="A0A448V133"/>
<dbReference type="InterPro" id="IPR036397">
    <property type="entry name" value="RNaseH_sf"/>
</dbReference>
<evidence type="ECO:0000259" key="1">
    <source>
        <dbReference type="PROSITE" id="PS50994"/>
    </source>
</evidence>